<sequence>MIKAVFFDLDGTLLNSKKQISEETVLALKKCREKDVKLFVATARPPILDRMLNWTEKEFGLFDGGIFCNGGVERIGREDNYTYIPEHVVSYCVSETGKYPELNIALQMEKNIHAFNRFPEKSARKHWGIEDREIRWIIPEYMKKVIKILIYYKNLVDSITPVPVPLFESLKKNCSSKTKIYLTDQGKVIQITSARASKYNSIENIRKSLGFSKKEIAVFGDDMNDLEMLSGYENSIAMGNGEEKAKNAAGFITLDNDSDGIIYGLSRYLDII</sequence>
<dbReference type="InterPro" id="IPR006379">
    <property type="entry name" value="HAD-SF_hydro_IIB"/>
</dbReference>
<organism evidence="1 2">
    <name type="scientific">Candidatus Blautia stercoripullorum</name>
    <dbReference type="NCBI Taxonomy" id="2838502"/>
    <lineage>
        <taxon>Bacteria</taxon>
        <taxon>Bacillati</taxon>
        <taxon>Bacillota</taxon>
        <taxon>Clostridia</taxon>
        <taxon>Lachnospirales</taxon>
        <taxon>Lachnospiraceae</taxon>
        <taxon>Blautia</taxon>
    </lineage>
</organism>
<dbReference type="Pfam" id="PF08282">
    <property type="entry name" value="Hydrolase_3"/>
    <property type="match status" value="1"/>
</dbReference>
<dbReference type="EMBL" id="DWUX01000134">
    <property type="protein sequence ID" value="HJD39860.1"/>
    <property type="molecule type" value="Genomic_DNA"/>
</dbReference>
<evidence type="ECO:0000313" key="1">
    <source>
        <dbReference type="EMBL" id="HJD39860.1"/>
    </source>
</evidence>
<reference evidence="1" key="2">
    <citation type="submission" date="2021-04" db="EMBL/GenBank/DDBJ databases">
        <authorList>
            <person name="Gilroy R."/>
        </authorList>
    </citation>
    <scope>NUCLEOTIDE SEQUENCE</scope>
    <source>
        <strain evidence="1">ChiW19-6364</strain>
    </source>
</reference>
<dbReference type="GO" id="GO:0005829">
    <property type="term" value="C:cytosol"/>
    <property type="evidence" value="ECO:0007669"/>
    <property type="project" value="TreeGrafter"/>
</dbReference>
<dbReference type="InterPro" id="IPR000150">
    <property type="entry name" value="Cof"/>
</dbReference>
<proteinExistence type="predicted"/>
<comment type="caution">
    <text evidence="1">The sequence shown here is derived from an EMBL/GenBank/DDBJ whole genome shotgun (WGS) entry which is preliminary data.</text>
</comment>
<accession>A0A9D2R7I9</accession>
<name>A0A9D2R7I9_9FIRM</name>
<dbReference type="GO" id="GO:0000287">
    <property type="term" value="F:magnesium ion binding"/>
    <property type="evidence" value="ECO:0007669"/>
    <property type="project" value="TreeGrafter"/>
</dbReference>
<dbReference type="InterPro" id="IPR023214">
    <property type="entry name" value="HAD_sf"/>
</dbReference>
<gene>
    <name evidence="1" type="ORF">H9913_07505</name>
</gene>
<dbReference type="PROSITE" id="PS01228">
    <property type="entry name" value="COF_1"/>
    <property type="match status" value="1"/>
</dbReference>
<dbReference type="GO" id="GO:0016791">
    <property type="term" value="F:phosphatase activity"/>
    <property type="evidence" value="ECO:0007669"/>
    <property type="project" value="TreeGrafter"/>
</dbReference>
<dbReference type="PANTHER" id="PTHR10000:SF25">
    <property type="entry name" value="PHOSPHATASE YKRA-RELATED"/>
    <property type="match status" value="1"/>
</dbReference>
<protein>
    <submittedName>
        <fullName evidence="1">HAD family hydrolase</fullName>
    </submittedName>
</protein>
<dbReference type="NCBIfam" id="TIGR00099">
    <property type="entry name" value="Cof-subfamily"/>
    <property type="match status" value="1"/>
</dbReference>
<dbReference type="Proteomes" id="UP000823850">
    <property type="component" value="Unassembled WGS sequence"/>
</dbReference>
<dbReference type="SUPFAM" id="SSF56784">
    <property type="entry name" value="HAD-like"/>
    <property type="match status" value="1"/>
</dbReference>
<dbReference type="NCBIfam" id="TIGR01484">
    <property type="entry name" value="HAD-SF-IIB"/>
    <property type="match status" value="1"/>
</dbReference>
<dbReference type="Gene3D" id="3.30.1240.10">
    <property type="match status" value="1"/>
</dbReference>
<dbReference type="PANTHER" id="PTHR10000">
    <property type="entry name" value="PHOSPHOSERINE PHOSPHATASE"/>
    <property type="match status" value="1"/>
</dbReference>
<dbReference type="InterPro" id="IPR036412">
    <property type="entry name" value="HAD-like_sf"/>
</dbReference>
<dbReference type="Gene3D" id="3.40.50.1000">
    <property type="entry name" value="HAD superfamily/HAD-like"/>
    <property type="match status" value="1"/>
</dbReference>
<reference evidence="1" key="1">
    <citation type="journal article" date="2021" name="PeerJ">
        <title>Extensive microbial diversity within the chicken gut microbiome revealed by metagenomics and culture.</title>
        <authorList>
            <person name="Gilroy R."/>
            <person name="Ravi A."/>
            <person name="Getino M."/>
            <person name="Pursley I."/>
            <person name="Horton D.L."/>
            <person name="Alikhan N.F."/>
            <person name="Baker D."/>
            <person name="Gharbi K."/>
            <person name="Hall N."/>
            <person name="Watson M."/>
            <person name="Adriaenssens E.M."/>
            <person name="Foster-Nyarko E."/>
            <person name="Jarju S."/>
            <person name="Secka A."/>
            <person name="Antonio M."/>
            <person name="Oren A."/>
            <person name="Chaudhuri R.R."/>
            <person name="La Ragione R."/>
            <person name="Hildebrand F."/>
            <person name="Pallen M.J."/>
        </authorList>
    </citation>
    <scope>NUCLEOTIDE SEQUENCE</scope>
    <source>
        <strain evidence="1">ChiW19-6364</strain>
    </source>
</reference>
<dbReference type="AlphaFoldDB" id="A0A9D2R7I9"/>
<evidence type="ECO:0000313" key="2">
    <source>
        <dbReference type="Proteomes" id="UP000823850"/>
    </source>
</evidence>
<keyword evidence="1" id="KW-0378">Hydrolase</keyword>